<organism evidence="1 2">
    <name type="scientific">Halarchaeum nitratireducens</name>
    <dbReference type="NCBI Taxonomy" id="489913"/>
    <lineage>
        <taxon>Archaea</taxon>
        <taxon>Methanobacteriati</taxon>
        <taxon>Methanobacteriota</taxon>
        <taxon>Stenosarchaea group</taxon>
        <taxon>Halobacteria</taxon>
        <taxon>Halobacteriales</taxon>
        <taxon>Halobacteriaceae</taxon>
    </lineage>
</organism>
<dbReference type="OrthoDB" id="314944at2157"/>
<protein>
    <submittedName>
        <fullName evidence="1">Uncharacterized protein</fullName>
    </submittedName>
</protein>
<reference evidence="1 2" key="1">
    <citation type="journal article" date="2019" name="Int. J. Syst. Evol. Microbiol.">
        <title>The Global Catalogue of Microorganisms (GCM) 10K type strain sequencing project: providing services to taxonomists for standard genome sequencing and annotation.</title>
        <authorList>
            <consortium name="The Broad Institute Genomics Platform"/>
            <consortium name="The Broad Institute Genome Sequencing Center for Infectious Disease"/>
            <person name="Wu L."/>
            <person name="Ma J."/>
        </authorList>
    </citation>
    <scope>NUCLEOTIDE SEQUENCE [LARGE SCALE GENOMIC DNA]</scope>
    <source>
        <strain evidence="1 2">JCM 16331</strain>
    </source>
</reference>
<evidence type="ECO:0000313" key="1">
    <source>
        <dbReference type="EMBL" id="GGN24917.1"/>
    </source>
</evidence>
<name>A0A830GEA0_9EURY</name>
<dbReference type="Proteomes" id="UP000608850">
    <property type="component" value="Unassembled WGS sequence"/>
</dbReference>
<comment type="caution">
    <text evidence="1">The sequence shown here is derived from an EMBL/GenBank/DDBJ whole genome shotgun (WGS) entry which is preliminary data.</text>
</comment>
<sequence>MSVEESARTMFARHKLGGDGEGIRWLKDNNYIAINWDDSPSTDETTYGDDGRSRGYQEVRRMRNVRDENRPVIIGAYYGNKIDEFRDRMVIGRIDPETNIHIIHYHQGETPSVYESEKAAREAGVPDVHEDEFPDKLEDEWVYKALPLVGCGAYGEPKEVSLTDYPLLSAVRPRHHSFCDWHVAEAHLKAFDAGHRSFRNINNSIDDLSDPLAPSQLEVICNEYLRLSDNHGSYTQLLPVGRTLRDVDIVGTSGGQKIFAQVTKATDSDLKSKAKKLATYKKPNVQTVLFGPENAYNDDEMPEGVDEYRSVRSVVDEVDAHSPELLDAMYELPEPMS</sequence>
<proteinExistence type="predicted"/>
<accession>A0A830GEA0</accession>
<keyword evidence="2" id="KW-1185">Reference proteome</keyword>
<dbReference type="EMBL" id="BMOQ01000008">
    <property type="protein sequence ID" value="GGN24917.1"/>
    <property type="molecule type" value="Genomic_DNA"/>
</dbReference>
<gene>
    <name evidence="1" type="ORF">GCM10009021_28470</name>
</gene>
<dbReference type="RefSeq" id="WP_188879835.1">
    <property type="nucleotide sequence ID" value="NZ_BMOQ01000008.1"/>
</dbReference>
<evidence type="ECO:0000313" key="2">
    <source>
        <dbReference type="Proteomes" id="UP000608850"/>
    </source>
</evidence>
<dbReference type="AlphaFoldDB" id="A0A830GEA0"/>